<feature type="compositionally biased region" description="Low complexity" evidence="3">
    <location>
        <begin position="217"/>
        <end position="229"/>
    </location>
</feature>
<dbReference type="Gene3D" id="1.20.920.10">
    <property type="entry name" value="Bromodomain-like"/>
    <property type="match status" value="1"/>
</dbReference>
<feature type="region of interest" description="Disordered" evidence="3">
    <location>
        <begin position="276"/>
        <end position="323"/>
    </location>
</feature>
<feature type="region of interest" description="Disordered" evidence="3">
    <location>
        <begin position="1548"/>
        <end position="1591"/>
    </location>
</feature>
<feature type="region of interest" description="Disordered" evidence="3">
    <location>
        <begin position="1024"/>
        <end position="1065"/>
    </location>
</feature>
<feature type="compositionally biased region" description="Low complexity" evidence="3">
    <location>
        <begin position="182"/>
        <end position="209"/>
    </location>
</feature>
<reference evidence="4 5" key="1">
    <citation type="submission" date="2024-06" db="EMBL/GenBank/DDBJ databases">
        <authorList>
            <person name="Kraege A."/>
            <person name="Thomma B."/>
        </authorList>
    </citation>
    <scope>NUCLEOTIDE SEQUENCE [LARGE SCALE GENOMIC DNA]</scope>
</reference>
<feature type="compositionally biased region" description="Pro residues" evidence="3">
    <location>
        <begin position="68"/>
        <end position="79"/>
    </location>
</feature>
<dbReference type="InterPro" id="IPR036427">
    <property type="entry name" value="Bromodomain-like_sf"/>
</dbReference>
<feature type="compositionally biased region" description="Acidic residues" evidence="3">
    <location>
        <begin position="1820"/>
        <end position="1845"/>
    </location>
</feature>
<feature type="compositionally biased region" description="Polar residues" evidence="3">
    <location>
        <begin position="903"/>
        <end position="912"/>
    </location>
</feature>
<feature type="compositionally biased region" description="Low complexity" evidence="3">
    <location>
        <begin position="1024"/>
        <end position="1055"/>
    </location>
</feature>
<evidence type="ECO:0000313" key="5">
    <source>
        <dbReference type="Proteomes" id="UP001497392"/>
    </source>
</evidence>
<feature type="compositionally biased region" description="Polar residues" evidence="3">
    <location>
        <begin position="524"/>
        <end position="537"/>
    </location>
</feature>
<feature type="compositionally biased region" description="Polar residues" evidence="3">
    <location>
        <begin position="400"/>
        <end position="409"/>
    </location>
</feature>
<dbReference type="PANTHER" id="PTHR48125">
    <property type="entry name" value="LP07818P1"/>
    <property type="match status" value="1"/>
</dbReference>
<feature type="compositionally biased region" description="Low complexity" evidence="3">
    <location>
        <begin position="1410"/>
        <end position="1424"/>
    </location>
</feature>
<dbReference type="Proteomes" id="UP001497392">
    <property type="component" value="Unassembled WGS sequence"/>
</dbReference>
<feature type="region of interest" description="Disordered" evidence="3">
    <location>
        <begin position="1397"/>
        <end position="1534"/>
    </location>
</feature>
<evidence type="ECO:0000313" key="4">
    <source>
        <dbReference type="EMBL" id="CAL5227065.1"/>
    </source>
</evidence>
<feature type="region of interest" description="Disordered" evidence="3">
    <location>
        <begin position="1820"/>
        <end position="1904"/>
    </location>
</feature>
<feature type="region of interest" description="Disordered" evidence="3">
    <location>
        <begin position="901"/>
        <end position="925"/>
    </location>
</feature>
<feature type="compositionally biased region" description="Low complexity" evidence="3">
    <location>
        <begin position="310"/>
        <end position="322"/>
    </location>
</feature>
<feature type="compositionally biased region" description="Low complexity" evidence="3">
    <location>
        <begin position="1433"/>
        <end position="1442"/>
    </location>
</feature>
<keyword evidence="5" id="KW-1185">Reference proteome</keyword>
<feature type="compositionally biased region" description="Polar residues" evidence="3">
    <location>
        <begin position="1135"/>
        <end position="1174"/>
    </location>
</feature>
<feature type="compositionally biased region" description="Basic and acidic residues" evidence="3">
    <location>
        <begin position="160"/>
        <end position="170"/>
    </location>
</feature>
<feature type="region of interest" description="Disordered" evidence="3">
    <location>
        <begin position="358"/>
        <end position="613"/>
    </location>
</feature>
<feature type="compositionally biased region" description="Low complexity" evidence="3">
    <location>
        <begin position="276"/>
        <end position="293"/>
    </location>
</feature>
<keyword evidence="1" id="KW-0103">Bromodomain</keyword>
<gene>
    <name evidence="4" type="primary">g9969</name>
    <name evidence="4" type="ORF">VP750_LOCUS8971</name>
</gene>
<feature type="compositionally biased region" description="Polar residues" evidence="3">
    <location>
        <begin position="459"/>
        <end position="469"/>
    </location>
</feature>
<dbReference type="EMBL" id="CAXHTA020000017">
    <property type="protein sequence ID" value="CAL5227065.1"/>
    <property type="molecule type" value="Genomic_DNA"/>
</dbReference>
<feature type="compositionally biased region" description="Acidic residues" evidence="3">
    <location>
        <begin position="125"/>
        <end position="136"/>
    </location>
</feature>
<name>A0ABP1G6S6_9CHLO</name>
<evidence type="ECO:0000256" key="1">
    <source>
        <dbReference type="ARBA" id="ARBA00023117"/>
    </source>
</evidence>
<feature type="region of interest" description="Disordered" evidence="3">
    <location>
        <begin position="1131"/>
        <end position="1208"/>
    </location>
</feature>
<keyword evidence="2" id="KW-0175">Coiled coil</keyword>
<accession>A0ABP1G6S6</accession>
<dbReference type="SUPFAM" id="SSF47370">
    <property type="entry name" value="Bromodomain"/>
    <property type="match status" value="1"/>
</dbReference>
<feature type="compositionally biased region" description="Low complexity" evidence="3">
    <location>
        <begin position="1508"/>
        <end position="1518"/>
    </location>
</feature>
<comment type="caution">
    <text evidence="4">The sequence shown here is derived from an EMBL/GenBank/DDBJ whole genome shotgun (WGS) entry which is preliminary data.</text>
</comment>
<evidence type="ECO:0000256" key="2">
    <source>
        <dbReference type="SAM" id="Coils"/>
    </source>
</evidence>
<feature type="compositionally biased region" description="Basic and acidic residues" evidence="3">
    <location>
        <begin position="414"/>
        <end position="425"/>
    </location>
</feature>
<dbReference type="PANTHER" id="PTHR48125:SF12">
    <property type="entry name" value="AT HOOK TRANSCRIPTION FACTOR FAMILY-RELATED"/>
    <property type="match status" value="1"/>
</dbReference>
<feature type="compositionally biased region" description="Acidic residues" evidence="3">
    <location>
        <begin position="488"/>
        <end position="499"/>
    </location>
</feature>
<feature type="coiled-coil region" evidence="2">
    <location>
        <begin position="1697"/>
        <end position="1724"/>
    </location>
</feature>
<organism evidence="4 5">
    <name type="scientific">Coccomyxa viridis</name>
    <dbReference type="NCBI Taxonomy" id="1274662"/>
    <lineage>
        <taxon>Eukaryota</taxon>
        <taxon>Viridiplantae</taxon>
        <taxon>Chlorophyta</taxon>
        <taxon>core chlorophytes</taxon>
        <taxon>Trebouxiophyceae</taxon>
        <taxon>Trebouxiophyceae incertae sedis</taxon>
        <taxon>Coccomyxaceae</taxon>
        <taxon>Coccomyxa</taxon>
    </lineage>
</organism>
<feature type="coiled-coil region" evidence="2">
    <location>
        <begin position="1756"/>
        <end position="1797"/>
    </location>
</feature>
<evidence type="ECO:0000256" key="3">
    <source>
        <dbReference type="SAM" id="MobiDB-lite"/>
    </source>
</evidence>
<feature type="compositionally biased region" description="Polar residues" evidence="3">
    <location>
        <begin position="1519"/>
        <end position="1530"/>
    </location>
</feature>
<sequence length="1904" mass="201109">MLRNGDAEYSLAALRSPGYVNGEPLGPEEEVTLCEGDSISFGRSESRQYPHIFVLDQLQQLLSARTPSPSPKRPTPIRPTPMHVDLAEQLKTEPSFGTQQTAQPAPEVITIQDTPEPSEKKVSGDEDDDNDDDVEIDILSCSPRHDADTSKSSIAEEAFEEARQGSKERSPAAMASPEGAMAKAGQLAQQLSSQSVQAVATSAPQDSVQLPPPQLPDQPAAALLPHASSLTAHQPDLVAASPGIDMPVQAPASSTPRSSAPVHLFASTLAQRFPAQTSSPAAMQPAQQAASLAGQAPGQAGVSVPAQRYPAQSSAPAAGQPSRLDDIATTVMASMQFAARLEQQPAVTYSPERFPSMPYASSPVPRPAVPQSPFKISGMADASPAPAGSAAVSQRAPNIPGQQAAQAVPSTDRSSSRLDSTKSGHDTAVADNAEEGSKEKPLTVDVQPHDRALGGGQPSRLSQHLQQGKSPFKSVLRSPLHHEKAWEDTDQEDGEPNEVDWERHITASAAPEPAGAKPSPAENGHQSIGKQAAQGSGSPKPAALAGPSAQPATDSRKTDGPGLQSHESQHAWPSRPGSASQVQEFTPAPAVVSPPAFASRPRSASPAAPPKPKPAAYEFQDLLKAILTAARQKLPYMYKDTFKERVSNLDVPDYNLWVGEEEEMWMEEIMRRVRKGNYKTHEPMLAHIEQIHANAVKYNTPGNGQFGGPDILQHAKTLADSAKAEAANRLARLRELEARMLLEPEPPPRPRRVPAGGSGAMKALPEGFRYRKVYSAAKPGGYSEYVVECPTHGASKRLDRWKAVVDFFIAHASCKAEWNEWGAVSGELDDDYAERVKNTFTFRMEDVSEHLRMPDHHTDGRSAGITPPKDSGAAFQRLPEARKIWHAEASDPARQQMLEKIVRQSQSMQSRTAEPGNAQGWKLPPAEDIEKELYRRANTLEEYTKYSSFNQRFTRIVDSWRQTQRREVLPQRRSSPSRRVSSDAGHASPVLAPGFESLLEARALLDHAVEAAVVSVPQAADGSLQQLPAEPPKQAAAAGAAPALQPTAHAMPGMAGTPGGPALQPQLSQGQAELLAQVHMAKNNRAARAGSSAPAISAAQLRQALQHVPAAGKVAHSSEPAIPHMSKATAGIASAPTQQVQPSQSTMAAPTTLPAASSQQQLPVTPTRNRNAQPSPRPRGRPLAQQQQQQQEYPLSPASSAQQLSAANATKAAANSRIMTELASWHQQSQQQQQQLLLQRLVKEQMLHARPQQQRPNLPESSVAPATEVPASIAHTAQHSDPAAVQQTLAAVQAFGAAQGRAALPAISSEAAVSVGAQQRPIPVVSPSHQGVPAVGTGAITNATQQRPTLGISLSHQGVPSASSGAVRIVPQQRPTLLVSSSQQGTSYHGVVTGQLPGSAPAGQPVSGGPARFPAPFQAPALRPSGPRPQYFAAASAAQSAARPPGSAMQRPQLYASAAGPASGPMFQQHIPETHAPPSQSPPSTGIAAKGQAYPVYMFYPDGATPHSQQQGQPPGQSTATTSAHLSQSQPAAPGVVARAVANMQARATGPGAGQHPAPAQVSGQKRAAEPVSVQNASAAKQPRTSSAQTPLQQLLQPTSGQLALSAAAQSQPPAVAMPAPAAPSTELAFVEALMVANAHGPKLITELRSERERNSRLVSQLGPLNANCQAMALEKAAVQTENLRLRTANQEAVAMQRNFMQQVNVLQAQIKDLQTKQRIAAAEALNNSFQGRPARSADERVAAAEAAARADHDASQRLRAELRGVKNELDYAQKTHAEMADENATLRAKIAVLEARDTSRTHIEDLYAKLVASGILDVDDEEEGEGIGVDGGDEETGADGDSDVDMASSEASDAGEPSEAGEEIENGPAPSDQMNGVASAGQPAAGKERIQGDMNVSDEAMVA</sequence>
<protein>
    <submittedName>
        <fullName evidence="4">G9969 protein</fullName>
    </submittedName>
</protein>
<proteinExistence type="predicted"/>
<feature type="compositionally biased region" description="Basic and acidic residues" evidence="3">
    <location>
        <begin position="435"/>
        <end position="452"/>
    </location>
</feature>
<feature type="compositionally biased region" description="Low complexity" evidence="3">
    <location>
        <begin position="587"/>
        <end position="606"/>
    </location>
</feature>
<feature type="compositionally biased region" description="Low complexity" evidence="3">
    <location>
        <begin position="377"/>
        <end position="393"/>
    </location>
</feature>
<feature type="region of interest" description="Disordered" evidence="3">
    <location>
        <begin position="963"/>
        <end position="989"/>
    </location>
</feature>
<feature type="compositionally biased region" description="Low complexity" evidence="3">
    <location>
        <begin position="1185"/>
        <end position="1208"/>
    </location>
</feature>
<feature type="region of interest" description="Disordered" evidence="3">
    <location>
        <begin position="63"/>
        <end position="229"/>
    </location>
</feature>